<evidence type="ECO:0000313" key="2">
    <source>
        <dbReference type="EMBL" id="GAA2143797.1"/>
    </source>
</evidence>
<sequence length="70" mass="7594">MVFPLAAAVPPEDSDSPQAARDSSVAAAMEANTGRDFLSTYHSLRTGPETGRRIAHRVIRDNASRELCPR</sequence>
<feature type="region of interest" description="Disordered" evidence="1">
    <location>
        <begin position="1"/>
        <end position="26"/>
    </location>
</feature>
<dbReference type="EMBL" id="BAAAMR010000037">
    <property type="protein sequence ID" value="GAA2143797.1"/>
    <property type="molecule type" value="Genomic_DNA"/>
</dbReference>
<reference evidence="2 3" key="1">
    <citation type="journal article" date="2019" name="Int. J. Syst. Evol. Microbiol.">
        <title>The Global Catalogue of Microorganisms (GCM) 10K type strain sequencing project: providing services to taxonomists for standard genome sequencing and annotation.</title>
        <authorList>
            <consortium name="The Broad Institute Genomics Platform"/>
            <consortium name="The Broad Institute Genome Sequencing Center for Infectious Disease"/>
            <person name="Wu L."/>
            <person name="Ma J."/>
        </authorList>
    </citation>
    <scope>NUCLEOTIDE SEQUENCE [LARGE SCALE GENOMIC DNA]</scope>
    <source>
        <strain evidence="2 3">JCM 13850</strain>
    </source>
</reference>
<comment type="caution">
    <text evidence="2">The sequence shown here is derived from an EMBL/GenBank/DDBJ whole genome shotgun (WGS) entry which is preliminary data.</text>
</comment>
<dbReference type="Proteomes" id="UP001501020">
    <property type="component" value="Unassembled WGS sequence"/>
</dbReference>
<organism evidence="2 3">
    <name type="scientific">Actinomadura napierensis</name>
    <dbReference type="NCBI Taxonomy" id="267854"/>
    <lineage>
        <taxon>Bacteria</taxon>
        <taxon>Bacillati</taxon>
        <taxon>Actinomycetota</taxon>
        <taxon>Actinomycetes</taxon>
        <taxon>Streptosporangiales</taxon>
        <taxon>Thermomonosporaceae</taxon>
        <taxon>Actinomadura</taxon>
    </lineage>
</organism>
<proteinExistence type="predicted"/>
<protein>
    <submittedName>
        <fullName evidence="2">Uncharacterized protein</fullName>
    </submittedName>
</protein>
<evidence type="ECO:0000313" key="3">
    <source>
        <dbReference type="Proteomes" id="UP001501020"/>
    </source>
</evidence>
<accession>A0ABN2ZKS4</accession>
<name>A0ABN2ZKS4_9ACTN</name>
<gene>
    <name evidence="2" type="ORF">GCM10009727_43060</name>
</gene>
<evidence type="ECO:0000256" key="1">
    <source>
        <dbReference type="SAM" id="MobiDB-lite"/>
    </source>
</evidence>
<keyword evidence="3" id="KW-1185">Reference proteome</keyword>